<protein>
    <submittedName>
        <fullName evidence="1">Uncharacterized protein</fullName>
    </submittedName>
</protein>
<reference evidence="2" key="2">
    <citation type="submission" date="2015-01" db="EMBL/GenBank/DDBJ databases">
        <title>Evolutionary Origins and Diversification of the Mycorrhizal Mutualists.</title>
        <authorList>
            <consortium name="DOE Joint Genome Institute"/>
            <consortium name="Mycorrhizal Genomics Consortium"/>
            <person name="Kohler A."/>
            <person name="Kuo A."/>
            <person name="Nagy L.G."/>
            <person name="Floudas D."/>
            <person name="Copeland A."/>
            <person name="Barry K.W."/>
            <person name="Cichocki N."/>
            <person name="Veneault-Fourrey C."/>
            <person name="LaButti K."/>
            <person name="Lindquist E.A."/>
            <person name="Lipzen A."/>
            <person name="Lundell T."/>
            <person name="Morin E."/>
            <person name="Murat C."/>
            <person name="Riley R."/>
            <person name="Ohm R."/>
            <person name="Sun H."/>
            <person name="Tunlid A."/>
            <person name="Henrissat B."/>
            <person name="Grigoriev I.V."/>
            <person name="Hibbett D.S."/>
            <person name="Martin F."/>
        </authorList>
    </citation>
    <scope>NUCLEOTIDE SEQUENCE [LARGE SCALE GENOMIC DNA]</scope>
    <source>
        <strain evidence="2">F 1598</strain>
    </source>
</reference>
<organism evidence="1 2">
    <name type="scientific">Piloderma croceum (strain F 1598)</name>
    <dbReference type="NCBI Taxonomy" id="765440"/>
    <lineage>
        <taxon>Eukaryota</taxon>
        <taxon>Fungi</taxon>
        <taxon>Dikarya</taxon>
        <taxon>Basidiomycota</taxon>
        <taxon>Agaricomycotina</taxon>
        <taxon>Agaricomycetes</taxon>
        <taxon>Agaricomycetidae</taxon>
        <taxon>Atheliales</taxon>
        <taxon>Atheliaceae</taxon>
        <taxon>Piloderma</taxon>
    </lineage>
</organism>
<evidence type="ECO:0000313" key="1">
    <source>
        <dbReference type="EMBL" id="KIM79429.1"/>
    </source>
</evidence>
<dbReference type="Proteomes" id="UP000054166">
    <property type="component" value="Unassembled WGS sequence"/>
</dbReference>
<proteinExistence type="predicted"/>
<sequence>MMQPINFKSAPSVLVFEINSRNIKVSKTLKFEQEGETVVLDVRGLIYHGDFHFTSHIIGTDGMVWYHDGMTTGSSCENEGDFDKFSSRKLLRCKGKKLTLVVYARV</sequence>
<reference evidence="1 2" key="1">
    <citation type="submission" date="2014-04" db="EMBL/GenBank/DDBJ databases">
        <authorList>
            <consortium name="DOE Joint Genome Institute"/>
            <person name="Kuo A."/>
            <person name="Tarkka M."/>
            <person name="Buscot F."/>
            <person name="Kohler A."/>
            <person name="Nagy L.G."/>
            <person name="Floudas D."/>
            <person name="Copeland A."/>
            <person name="Barry K.W."/>
            <person name="Cichocki N."/>
            <person name="Veneault-Fourrey C."/>
            <person name="LaButti K."/>
            <person name="Lindquist E.A."/>
            <person name="Lipzen A."/>
            <person name="Lundell T."/>
            <person name="Morin E."/>
            <person name="Murat C."/>
            <person name="Sun H."/>
            <person name="Tunlid A."/>
            <person name="Henrissat B."/>
            <person name="Grigoriev I.V."/>
            <person name="Hibbett D.S."/>
            <person name="Martin F."/>
            <person name="Nordberg H.P."/>
            <person name="Cantor M.N."/>
            <person name="Hua S.X."/>
        </authorList>
    </citation>
    <scope>NUCLEOTIDE SEQUENCE [LARGE SCALE GENOMIC DNA]</scope>
    <source>
        <strain evidence="1 2">F 1598</strain>
    </source>
</reference>
<dbReference type="HOGENOM" id="CLU_161516_0_0_1"/>
<evidence type="ECO:0000313" key="2">
    <source>
        <dbReference type="Proteomes" id="UP000054166"/>
    </source>
</evidence>
<dbReference type="EMBL" id="KN833009">
    <property type="protein sequence ID" value="KIM79429.1"/>
    <property type="molecule type" value="Genomic_DNA"/>
</dbReference>
<dbReference type="InParanoid" id="A0A0C3FIB9"/>
<name>A0A0C3FIB9_PILCF</name>
<accession>A0A0C3FIB9</accession>
<dbReference type="OrthoDB" id="2629491at2759"/>
<dbReference type="AlphaFoldDB" id="A0A0C3FIB9"/>
<keyword evidence="2" id="KW-1185">Reference proteome</keyword>
<gene>
    <name evidence="1" type="ORF">PILCRDRAFT_74385</name>
</gene>